<dbReference type="Gene3D" id="3.40.50.720">
    <property type="entry name" value="NAD(P)-binding Rossmann-like Domain"/>
    <property type="match status" value="1"/>
</dbReference>
<dbReference type="InterPro" id="IPR051911">
    <property type="entry name" value="SDR_oxidoreductase"/>
</dbReference>
<dbReference type="InterPro" id="IPR036291">
    <property type="entry name" value="NAD(P)-bd_dom_sf"/>
</dbReference>
<dbReference type="InterPro" id="IPR002347">
    <property type="entry name" value="SDR_fam"/>
</dbReference>
<feature type="chain" id="PRO_5028829389" evidence="5">
    <location>
        <begin position="23"/>
        <end position="280"/>
    </location>
</feature>
<dbReference type="PROSITE" id="PS00061">
    <property type="entry name" value="ADH_SHORT"/>
    <property type="match status" value="1"/>
</dbReference>
<keyword evidence="2" id="KW-0521">NADP</keyword>
<dbReference type="EMBL" id="CP055902">
    <property type="protein sequence ID" value="QKX61934.1"/>
    <property type="molecule type" value="Genomic_DNA"/>
</dbReference>
<gene>
    <name evidence="6" type="ORF">TRUGW13939_09090</name>
</gene>
<name>A0A7H8R6D7_TALRU</name>
<keyword evidence="5" id="KW-0732">Signal</keyword>
<dbReference type="CDD" id="cd05374">
    <property type="entry name" value="17beta-HSD-like_SDR_c"/>
    <property type="match status" value="1"/>
</dbReference>
<keyword evidence="3" id="KW-0560">Oxidoreductase</keyword>
<dbReference type="OrthoDB" id="1274115at2759"/>
<feature type="signal peptide" evidence="5">
    <location>
        <begin position="1"/>
        <end position="22"/>
    </location>
</feature>
<comment type="similarity">
    <text evidence="1 4">Belongs to the short-chain dehydrogenases/reductases (SDR) family.</text>
</comment>
<dbReference type="GO" id="GO:0016491">
    <property type="term" value="F:oxidoreductase activity"/>
    <property type="evidence" value="ECO:0007669"/>
    <property type="project" value="UniProtKB-KW"/>
</dbReference>
<dbReference type="RefSeq" id="XP_035348108.1">
    <property type="nucleotide sequence ID" value="XM_035492215.1"/>
</dbReference>
<dbReference type="Proteomes" id="UP000509510">
    <property type="component" value="Chromosome V"/>
</dbReference>
<evidence type="ECO:0000313" key="7">
    <source>
        <dbReference type="Proteomes" id="UP000509510"/>
    </source>
</evidence>
<evidence type="ECO:0000256" key="1">
    <source>
        <dbReference type="ARBA" id="ARBA00006484"/>
    </source>
</evidence>
<dbReference type="InterPro" id="IPR020904">
    <property type="entry name" value="Sc_DH/Rdtase_CS"/>
</dbReference>
<dbReference type="PRINTS" id="PR00081">
    <property type="entry name" value="GDHRDH"/>
</dbReference>
<dbReference type="AlphaFoldDB" id="A0A7H8R6D7"/>
<evidence type="ECO:0000256" key="4">
    <source>
        <dbReference type="RuleBase" id="RU000363"/>
    </source>
</evidence>
<dbReference type="SUPFAM" id="SSF51735">
    <property type="entry name" value="NAD(P)-binding Rossmann-fold domains"/>
    <property type="match status" value="1"/>
</dbReference>
<protein>
    <submittedName>
        <fullName evidence="6">Uncharacterized protein</fullName>
    </submittedName>
</protein>
<evidence type="ECO:0000313" key="6">
    <source>
        <dbReference type="EMBL" id="QKX61934.1"/>
    </source>
</evidence>
<dbReference type="GeneID" id="55996574"/>
<sequence length="280" mass="30410">MQWLITGCSSGLGLHLARMVLSAGHKCIATSRNPDATPEYVVEIEKLGGIWVPLDVSSNNLENLIQEITEKHGFIDVLVNNAGFGDGGPLETYSTEAARSIMEVNFFGPMRLMKALIPHMRERKQGVIVNVTSAVFWAAHPGVGMYAASKFALEGLSESLSGELAPFGIRVIIAEPGEMRTKFVDTDKVSHVHVPEAYKATPAEFVLNFITQRDGKQDIDPERVANAIVQQVVSSPNPDPPLRLPLGTECLELLITKTSTLSKLADASISLAKDCDFPKN</sequence>
<evidence type="ECO:0000256" key="3">
    <source>
        <dbReference type="ARBA" id="ARBA00023002"/>
    </source>
</evidence>
<keyword evidence="7" id="KW-1185">Reference proteome</keyword>
<evidence type="ECO:0000256" key="2">
    <source>
        <dbReference type="ARBA" id="ARBA00022857"/>
    </source>
</evidence>
<accession>A0A7H8R6D7</accession>
<dbReference type="KEGG" id="trg:TRUGW13939_09090"/>
<evidence type="ECO:0000256" key="5">
    <source>
        <dbReference type="SAM" id="SignalP"/>
    </source>
</evidence>
<dbReference type="Pfam" id="PF00106">
    <property type="entry name" value="adh_short"/>
    <property type="match status" value="1"/>
</dbReference>
<reference evidence="7" key="1">
    <citation type="submission" date="2020-06" db="EMBL/GenBank/DDBJ databases">
        <title>A chromosome-scale genome assembly of Talaromyces rugulosus W13939.</title>
        <authorList>
            <person name="Wang B."/>
            <person name="Guo L."/>
            <person name="Ye K."/>
            <person name="Wang L."/>
        </authorList>
    </citation>
    <scope>NUCLEOTIDE SEQUENCE [LARGE SCALE GENOMIC DNA]</scope>
    <source>
        <strain evidence="7">W13939</strain>
    </source>
</reference>
<dbReference type="PRINTS" id="PR00080">
    <property type="entry name" value="SDRFAMILY"/>
</dbReference>
<dbReference type="PANTHER" id="PTHR43976">
    <property type="entry name" value="SHORT CHAIN DEHYDROGENASE"/>
    <property type="match status" value="1"/>
</dbReference>
<dbReference type="PANTHER" id="PTHR43976:SF16">
    <property type="entry name" value="SHORT-CHAIN DEHYDROGENASE_REDUCTASE FAMILY PROTEIN"/>
    <property type="match status" value="1"/>
</dbReference>
<proteinExistence type="inferred from homology"/>
<organism evidence="6 7">
    <name type="scientific">Talaromyces rugulosus</name>
    <name type="common">Penicillium rugulosum</name>
    <dbReference type="NCBI Taxonomy" id="121627"/>
    <lineage>
        <taxon>Eukaryota</taxon>
        <taxon>Fungi</taxon>
        <taxon>Dikarya</taxon>
        <taxon>Ascomycota</taxon>
        <taxon>Pezizomycotina</taxon>
        <taxon>Eurotiomycetes</taxon>
        <taxon>Eurotiomycetidae</taxon>
        <taxon>Eurotiales</taxon>
        <taxon>Trichocomaceae</taxon>
        <taxon>Talaromyces</taxon>
        <taxon>Talaromyces sect. Islandici</taxon>
    </lineage>
</organism>